<keyword evidence="3" id="KW-0028">Amino-acid biosynthesis</keyword>
<gene>
    <name evidence="6" type="ORF">ONB67_00485</name>
</gene>
<evidence type="ECO:0000259" key="5">
    <source>
        <dbReference type="Pfam" id="PF08501"/>
    </source>
</evidence>
<keyword evidence="4" id="KW-0472">Membrane</keyword>
<dbReference type="Pfam" id="PF08501">
    <property type="entry name" value="Shikimate_dh_N"/>
    <property type="match status" value="1"/>
</dbReference>
<keyword evidence="4" id="KW-0812">Transmembrane</keyword>
<sequence>MFCVIGNPIKHSLSKNIQNIFIKTFNFRGYYMKFKFHIITLYKKIIELLINNFNFNITIPFKETIVKINNFCEKENISFNTTLNNKNCIIVFNTDKYYFNKKFKKTEKKFLIVGFGGVAKSILLFFLYKKKNNFYILSRKDKKIKKFSKLLNKKIKIYKKEKYDIIIDCTPCILYNKIPYNIKKESKIISLNYKNINLYKKKKLNCILSGENLLITQALQSFKIWNKIKEYKFNKIKKYLIENFNDKS</sequence>
<dbReference type="Proteomes" id="UP001222373">
    <property type="component" value="Chromosome"/>
</dbReference>
<dbReference type="PANTHER" id="PTHR21089">
    <property type="entry name" value="SHIKIMATE DEHYDROGENASE"/>
    <property type="match status" value="1"/>
</dbReference>
<keyword evidence="4" id="KW-1133">Transmembrane helix</keyword>
<feature type="domain" description="Shikimate dehydrogenase substrate binding N-terminal" evidence="5">
    <location>
        <begin position="4"/>
        <end position="69"/>
    </location>
</feature>
<keyword evidence="3" id="KW-0057">Aromatic amino acid biosynthesis</keyword>
<proteinExistence type="predicted"/>
<comment type="pathway">
    <text evidence="1">Metabolic intermediate biosynthesis; chorismate biosynthesis; chorismate from D-erythrose 4-phosphate and phosphoenolpyruvate: step 4/7.</text>
</comment>
<reference evidence="6" key="1">
    <citation type="submission" date="2022-11" db="EMBL/GenBank/DDBJ databases">
        <title>Genomic comparisons reveal selection pressure and functional variation between nutritional endosymbionts of cave-adapted and epigean Hawaiian planthoppers.</title>
        <authorList>
            <person name="Gossett J.M."/>
            <person name="Porter M.L."/>
            <person name="Vasquez Y."/>
            <person name="Bennett G.M."/>
            <person name="Chong R.A."/>
        </authorList>
    </citation>
    <scope>NUCLEOTIDE SEQUENCE</scope>
    <source>
        <strain evidence="6">OPOL2</strain>
    </source>
</reference>
<evidence type="ECO:0000256" key="4">
    <source>
        <dbReference type="SAM" id="Phobius"/>
    </source>
</evidence>
<evidence type="ECO:0000256" key="2">
    <source>
        <dbReference type="ARBA" id="ARBA00023002"/>
    </source>
</evidence>
<dbReference type="GO" id="GO:0050661">
    <property type="term" value="F:NADP binding"/>
    <property type="evidence" value="ECO:0007669"/>
    <property type="project" value="TreeGrafter"/>
</dbReference>
<dbReference type="GO" id="GO:0005829">
    <property type="term" value="C:cytosol"/>
    <property type="evidence" value="ECO:0007669"/>
    <property type="project" value="TreeGrafter"/>
</dbReference>
<name>A0AAX3NA82_9PROT</name>
<dbReference type="InterPro" id="IPR036291">
    <property type="entry name" value="NAD(P)-bd_dom_sf"/>
</dbReference>
<dbReference type="GO" id="GO:0019632">
    <property type="term" value="P:shikimate metabolic process"/>
    <property type="evidence" value="ECO:0007669"/>
    <property type="project" value="TreeGrafter"/>
</dbReference>
<protein>
    <recommendedName>
        <fullName evidence="5">Shikimate dehydrogenase substrate binding N-terminal domain-containing protein</fullName>
    </recommendedName>
</protein>
<dbReference type="AlphaFoldDB" id="A0AAX3NA82"/>
<dbReference type="InterPro" id="IPR022893">
    <property type="entry name" value="Shikimate_DH_fam"/>
</dbReference>
<dbReference type="SUPFAM" id="SSF53223">
    <property type="entry name" value="Aminoacid dehydrogenase-like, N-terminal domain"/>
    <property type="match status" value="1"/>
</dbReference>
<keyword evidence="2" id="KW-0560">Oxidoreductase</keyword>
<evidence type="ECO:0000313" key="6">
    <source>
        <dbReference type="EMBL" id="WDI79172.1"/>
    </source>
</evidence>
<dbReference type="SUPFAM" id="SSF51735">
    <property type="entry name" value="NAD(P)-binding Rossmann-fold domains"/>
    <property type="match status" value="1"/>
</dbReference>
<feature type="transmembrane region" description="Helical" evidence="4">
    <location>
        <begin position="110"/>
        <end position="128"/>
    </location>
</feature>
<dbReference type="InterPro" id="IPR013708">
    <property type="entry name" value="Shikimate_DH-bd_N"/>
</dbReference>
<organism evidence="6 7">
    <name type="scientific">Candidatus Vidania fulgoroideorum</name>
    <dbReference type="NCBI Taxonomy" id="881286"/>
    <lineage>
        <taxon>Bacteria</taxon>
        <taxon>Pseudomonadati</taxon>
        <taxon>Pseudomonadota</taxon>
        <taxon>Betaproteobacteria</taxon>
        <taxon>Candidatus Vidania</taxon>
    </lineage>
</organism>
<dbReference type="Gene3D" id="3.40.50.720">
    <property type="entry name" value="NAD(P)-binding Rossmann-like Domain"/>
    <property type="match status" value="1"/>
</dbReference>
<evidence type="ECO:0000313" key="7">
    <source>
        <dbReference type="Proteomes" id="UP001222373"/>
    </source>
</evidence>
<dbReference type="GO" id="GO:0009073">
    <property type="term" value="P:aromatic amino acid family biosynthetic process"/>
    <property type="evidence" value="ECO:0007669"/>
    <property type="project" value="UniProtKB-KW"/>
</dbReference>
<dbReference type="GO" id="GO:0004764">
    <property type="term" value="F:shikimate 3-dehydrogenase (NADP+) activity"/>
    <property type="evidence" value="ECO:0007669"/>
    <property type="project" value="InterPro"/>
</dbReference>
<accession>A0AAX3NA82</accession>
<dbReference type="InterPro" id="IPR046346">
    <property type="entry name" value="Aminoacid_DH-like_N_sf"/>
</dbReference>
<dbReference type="Gene3D" id="3.40.50.10860">
    <property type="entry name" value="Leucine Dehydrogenase, chain A, domain 1"/>
    <property type="match status" value="1"/>
</dbReference>
<dbReference type="GO" id="GO:0009423">
    <property type="term" value="P:chorismate biosynthetic process"/>
    <property type="evidence" value="ECO:0007669"/>
    <property type="project" value="TreeGrafter"/>
</dbReference>
<evidence type="ECO:0000256" key="1">
    <source>
        <dbReference type="ARBA" id="ARBA00004871"/>
    </source>
</evidence>
<dbReference type="EMBL" id="CP110500">
    <property type="protein sequence ID" value="WDI79172.1"/>
    <property type="molecule type" value="Genomic_DNA"/>
</dbReference>
<dbReference type="PANTHER" id="PTHR21089:SF1">
    <property type="entry name" value="BIFUNCTIONAL 3-DEHYDROQUINATE DEHYDRATASE_SHIKIMATE DEHYDROGENASE, CHLOROPLASTIC"/>
    <property type="match status" value="1"/>
</dbReference>
<evidence type="ECO:0000256" key="3">
    <source>
        <dbReference type="ARBA" id="ARBA00023141"/>
    </source>
</evidence>